<feature type="transmembrane region" description="Helical" evidence="10">
    <location>
        <begin position="95"/>
        <end position="118"/>
    </location>
</feature>
<feature type="transmembrane region" description="Helical" evidence="10">
    <location>
        <begin position="400"/>
        <end position="418"/>
    </location>
</feature>
<dbReference type="EMBL" id="FQZS01000003">
    <property type="protein sequence ID" value="SHI43630.1"/>
    <property type="molecule type" value="Genomic_DNA"/>
</dbReference>
<evidence type="ECO:0000313" key="12">
    <source>
        <dbReference type="Proteomes" id="UP000184442"/>
    </source>
</evidence>
<accession>A0A1M6B4N6</accession>
<dbReference type="RefSeq" id="WP_073023688.1">
    <property type="nucleotide sequence ID" value="NZ_FQZS01000003.1"/>
</dbReference>
<dbReference type="InterPro" id="IPR002528">
    <property type="entry name" value="MATE_fam"/>
</dbReference>
<feature type="transmembrane region" description="Helical" evidence="10">
    <location>
        <begin position="170"/>
        <end position="190"/>
    </location>
</feature>
<dbReference type="PANTHER" id="PTHR43823:SF3">
    <property type="entry name" value="MULTIDRUG EXPORT PROTEIN MEPA"/>
    <property type="match status" value="1"/>
</dbReference>
<dbReference type="GO" id="GO:0005886">
    <property type="term" value="C:plasma membrane"/>
    <property type="evidence" value="ECO:0007669"/>
    <property type="project" value="UniProtKB-SubCell"/>
</dbReference>
<dbReference type="STRING" id="1122184.SAMN02745176_00268"/>
<reference evidence="11 12" key="1">
    <citation type="submission" date="2016-11" db="EMBL/GenBank/DDBJ databases">
        <authorList>
            <person name="Jaros S."/>
            <person name="Januszkiewicz K."/>
            <person name="Wedrychowicz H."/>
        </authorList>
    </citation>
    <scope>NUCLEOTIDE SEQUENCE [LARGE SCALE GENOMIC DNA]</scope>
    <source>
        <strain evidence="11 12">DSM 19022</strain>
    </source>
</reference>
<comment type="similarity">
    <text evidence="2">Belongs to the multi antimicrobial extrusion (MATE) (TC 2.A.66.1) family. MepA subfamily.</text>
</comment>
<feature type="transmembrane region" description="Helical" evidence="10">
    <location>
        <begin position="51"/>
        <end position="74"/>
    </location>
</feature>
<dbReference type="Proteomes" id="UP000184442">
    <property type="component" value="Unassembled WGS sequence"/>
</dbReference>
<dbReference type="PANTHER" id="PTHR43823">
    <property type="entry name" value="SPORULATION PROTEIN YKVU"/>
    <property type="match status" value="1"/>
</dbReference>
<feature type="transmembrane region" description="Helical" evidence="10">
    <location>
        <begin position="317"/>
        <end position="346"/>
    </location>
</feature>
<keyword evidence="9" id="KW-0046">Antibiotic resistance</keyword>
<gene>
    <name evidence="11" type="ORF">SAMN02745176_00268</name>
</gene>
<evidence type="ECO:0000256" key="6">
    <source>
        <dbReference type="ARBA" id="ARBA00022692"/>
    </source>
</evidence>
<proteinExistence type="inferred from homology"/>
<keyword evidence="6 10" id="KW-0812">Transmembrane</keyword>
<feature type="transmembrane region" description="Helical" evidence="10">
    <location>
        <begin position="196"/>
        <end position="219"/>
    </location>
</feature>
<keyword evidence="8 10" id="KW-0472">Membrane</keyword>
<dbReference type="GO" id="GO:0046677">
    <property type="term" value="P:response to antibiotic"/>
    <property type="evidence" value="ECO:0007669"/>
    <property type="project" value="UniProtKB-KW"/>
</dbReference>
<dbReference type="InterPro" id="IPR045070">
    <property type="entry name" value="MATE_MepA-like"/>
</dbReference>
<keyword evidence="5" id="KW-1003">Cell membrane</keyword>
<evidence type="ECO:0000256" key="3">
    <source>
        <dbReference type="ARBA" id="ARBA00022106"/>
    </source>
</evidence>
<comment type="subcellular location">
    <subcellularLocation>
        <location evidence="1">Cell membrane</location>
        <topology evidence="1">Multi-pass membrane protein</topology>
    </subcellularLocation>
</comment>
<organism evidence="11 12">
    <name type="scientific">Lutispora thermophila DSM 19022</name>
    <dbReference type="NCBI Taxonomy" id="1122184"/>
    <lineage>
        <taxon>Bacteria</taxon>
        <taxon>Bacillati</taxon>
        <taxon>Bacillota</taxon>
        <taxon>Clostridia</taxon>
        <taxon>Lutisporales</taxon>
        <taxon>Lutisporaceae</taxon>
        <taxon>Lutispora</taxon>
    </lineage>
</organism>
<evidence type="ECO:0000256" key="10">
    <source>
        <dbReference type="SAM" id="Phobius"/>
    </source>
</evidence>
<evidence type="ECO:0000256" key="1">
    <source>
        <dbReference type="ARBA" id="ARBA00004651"/>
    </source>
</evidence>
<dbReference type="Pfam" id="PF01554">
    <property type="entry name" value="MatE"/>
    <property type="match status" value="2"/>
</dbReference>
<protein>
    <recommendedName>
        <fullName evidence="3">Multidrug export protein MepA</fullName>
    </recommendedName>
</protein>
<dbReference type="AlphaFoldDB" id="A0A1M6B4N6"/>
<dbReference type="GO" id="GO:0015297">
    <property type="term" value="F:antiporter activity"/>
    <property type="evidence" value="ECO:0007669"/>
    <property type="project" value="InterPro"/>
</dbReference>
<dbReference type="PIRSF" id="PIRSF006603">
    <property type="entry name" value="DinF"/>
    <property type="match status" value="1"/>
</dbReference>
<evidence type="ECO:0000256" key="9">
    <source>
        <dbReference type="ARBA" id="ARBA00023251"/>
    </source>
</evidence>
<dbReference type="OrthoDB" id="9811110at2"/>
<sequence>MEHNEKFTMMTQTPIHILIPKLAVPTIISMLITSIYNMADTYFVSQIGTSAAAAVGVMFSLMSIIQAIGFTFGMGCGSFISRSLGKKDVKSAEKAGAIAFFTAVVMGLLLALFGLLFIDKLVVLLGATETIAPYAKDYGKYILIGAPYMCGSFVLNNILRSQGNAVRSMVGITTGGVLNVILDPIFIFAFDMGISGAAIATIISQLISFFILFSQCNYIDGSIKIKISNYEFSPEMYKEIIKTGMPTFYRQGLASLAAIFMNISASPFGDSVIAAVSIVTRIVMFINSALIGFGQGFQPVCGFNYGAKKYDRVLESFWFCAKVGFIALAIFGFIGFIFAPDIISLFRANDVDVINVGTRTMRFQCLVMPLSSFTVIVNMTLQSLGYGWKASLMASGRQGLFFIPTILILPRIIGITGIQTSQAIADFFTFILAIIMIRDVLKELKQAGKLQEKE</sequence>
<evidence type="ECO:0000256" key="2">
    <source>
        <dbReference type="ARBA" id="ARBA00008417"/>
    </source>
</evidence>
<dbReference type="CDD" id="cd13143">
    <property type="entry name" value="MATE_MepA_like"/>
    <property type="match status" value="1"/>
</dbReference>
<evidence type="ECO:0000256" key="5">
    <source>
        <dbReference type="ARBA" id="ARBA00022475"/>
    </source>
</evidence>
<dbReference type="InterPro" id="IPR048279">
    <property type="entry name" value="MdtK-like"/>
</dbReference>
<evidence type="ECO:0000256" key="4">
    <source>
        <dbReference type="ARBA" id="ARBA00022448"/>
    </source>
</evidence>
<feature type="transmembrane region" description="Helical" evidence="10">
    <location>
        <begin position="138"/>
        <end position="158"/>
    </location>
</feature>
<feature type="transmembrane region" description="Helical" evidence="10">
    <location>
        <begin position="424"/>
        <end position="441"/>
    </location>
</feature>
<evidence type="ECO:0000313" key="11">
    <source>
        <dbReference type="EMBL" id="SHI43630.1"/>
    </source>
</evidence>
<keyword evidence="4" id="KW-0813">Transport</keyword>
<keyword evidence="12" id="KW-1185">Reference proteome</keyword>
<dbReference type="NCBIfam" id="TIGR00797">
    <property type="entry name" value="matE"/>
    <property type="match status" value="1"/>
</dbReference>
<keyword evidence="7 10" id="KW-1133">Transmembrane helix</keyword>
<evidence type="ECO:0000256" key="8">
    <source>
        <dbReference type="ARBA" id="ARBA00023136"/>
    </source>
</evidence>
<feature type="transmembrane region" description="Helical" evidence="10">
    <location>
        <begin position="366"/>
        <end position="388"/>
    </location>
</feature>
<feature type="transmembrane region" description="Helical" evidence="10">
    <location>
        <begin position="21"/>
        <end position="39"/>
    </location>
</feature>
<feature type="transmembrane region" description="Helical" evidence="10">
    <location>
        <begin position="272"/>
        <end position="297"/>
    </location>
</feature>
<evidence type="ECO:0000256" key="7">
    <source>
        <dbReference type="ARBA" id="ARBA00022989"/>
    </source>
</evidence>
<name>A0A1M6B4N6_9FIRM</name>
<dbReference type="InterPro" id="IPR051327">
    <property type="entry name" value="MATE_MepA_subfamily"/>
</dbReference>
<feature type="transmembrane region" description="Helical" evidence="10">
    <location>
        <begin position="248"/>
        <end position="266"/>
    </location>
</feature>
<dbReference type="GO" id="GO:0042910">
    <property type="term" value="F:xenobiotic transmembrane transporter activity"/>
    <property type="evidence" value="ECO:0007669"/>
    <property type="project" value="InterPro"/>
</dbReference>